<name>A0A9D1LB26_9FIRM</name>
<reference evidence="7" key="2">
    <citation type="journal article" date="2021" name="PeerJ">
        <title>Extensive microbial diversity within the chicken gut microbiome revealed by metagenomics and culture.</title>
        <authorList>
            <person name="Gilroy R."/>
            <person name="Ravi A."/>
            <person name="Getino M."/>
            <person name="Pursley I."/>
            <person name="Horton D.L."/>
            <person name="Alikhan N.F."/>
            <person name="Baker D."/>
            <person name="Gharbi K."/>
            <person name="Hall N."/>
            <person name="Watson M."/>
            <person name="Adriaenssens E.M."/>
            <person name="Foster-Nyarko E."/>
            <person name="Jarju S."/>
            <person name="Secka A."/>
            <person name="Antonio M."/>
            <person name="Oren A."/>
            <person name="Chaudhuri R.R."/>
            <person name="La Ragione R."/>
            <person name="Hildebrand F."/>
            <person name="Pallen M.J."/>
        </authorList>
    </citation>
    <scope>NUCLEOTIDE SEQUENCE</scope>
    <source>
        <strain evidence="7">ChiHcec3-11533</strain>
    </source>
</reference>
<keyword evidence="3" id="KW-0237">DNA synthesis</keyword>
<evidence type="ECO:0000313" key="7">
    <source>
        <dbReference type="EMBL" id="HIU33159.1"/>
    </source>
</evidence>
<comment type="similarity">
    <text evidence="1">Belongs to the ribonucleoside diphosphate reductase class-2 family.</text>
</comment>
<accession>A0A9D1LB26</accession>
<evidence type="ECO:0000256" key="4">
    <source>
        <dbReference type="ARBA" id="ARBA00022741"/>
    </source>
</evidence>
<protein>
    <recommendedName>
        <fullName evidence="2">ribonucleoside-diphosphate reductase</fullName>
        <ecNumber evidence="2">1.17.4.1</ecNumber>
    </recommendedName>
</protein>
<dbReference type="EMBL" id="DVMU01000028">
    <property type="protein sequence ID" value="HIU33159.1"/>
    <property type="molecule type" value="Genomic_DNA"/>
</dbReference>
<dbReference type="InterPro" id="IPR024434">
    <property type="entry name" value="TSCPD_dom"/>
</dbReference>
<evidence type="ECO:0000259" key="6">
    <source>
        <dbReference type="Pfam" id="PF12637"/>
    </source>
</evidence>
<gene>
    <name evidence="7" type="ORF">IAB02_01220</name>
</gene>
<dbReference type="NCBIfam" id="TIGR03905">
    <property type="entry name" value="TIGR03905_4_Cys"/>
    <property type="match status" value="1"/>
</dbReference>
<dbReference type="InterPro" id="IPR023806">
    <property type="entry name" value="CHP03905"/>
</dbReference>
<dbReference type="Proteomes" id="UP000824072">
    <property type="component" value="Unassembled WGS sequence"/>
</dbReference>
<reference evidence="7" key="1">
    <citation type="submission" date="2020-10" db="EMBL/GenBank/DDBJ databases">
        <authorList>
            <person name="Gilroy R."/>
        </authorList>
    </citation>
    <scope>NUCLEOTIDE SEQUENCE</scope>
    <source>
        <strain evidence="7">ChiHcec3-11533</strain>
    </source>
</reference>
<comment type="catalytic activity">
    <reaction evidence="5">
        <text>a 2'-deoxyribonucleoside 5'-diphosphate + [thioredoxin]-disulfide + H2O = a ribonucleoside 5'-diphosphate + [thioredoxin]-dithiol</text>
        <dbReference type="Rhea" id="RHEA:23252"/>
        <dbReference type="Rhea" id="RHEA-COMP:10698"/>
        <dbReference type="Rhea" id="RHEA-COMP:10700"/>
        <dbReference type="ChEBI" id="CHEBI:15377"/>
        <dbReference type="ChEBI" id="CHEBI:29950"/>
        <dbReference type="ChEBI" id="CHEBI:50058"/>
        <dbReference type="ChEBI" id="CHEBI:57930"/>
        <dbReference type="ChEBI" id="CHEBI:73316"/>
        <dbReference type="EC" id="1.17.4.1"/>
    </reaction>
</comment>
<dbReference type="GO" id="GO:0071897">
    <property type="term" value="P:DNA biosynthetic process"/>
    <property type="evidence" value="ECO:0007669"/>
    <property type="project" value="UniProtKB-KW"/>
</dbReference>
<evidence type="ECO:0000313" key="8">
    <source>
        <dbReference type="Proteomes" id="UP000824072"/>
    </source>
</evidence>
<dbReference type="EC" id="1.17.4.1" evidence="2"/>
<dbReference type="GO" id="GO:0004748">
    <property type="term" value="F:ribonucleoside-diphosphate reductase activity, thioredoxin disulfide as acceptor"/>
    <property type="evidence" value="ECO:0007669"/>
    <property type="project" value="UniProtKB-EC"/>
</dbReference>
<comment type="caution">
    <text evidence="7">The sequence shown here is derived from an EMBL/GenBank/DDBJ whole genome shotgun (WGS) entry which is preliminary data.</text>
</comment>
<evidence type="ECO:0000256" key="5">
    <source>
        <dbReference type="ARBA" id="ARBA00047754"/>
    </source>
</evidence>
<proteinExistence type="inferred from homology"/>
<evidence type="ECO:0000256" key="3">
    <source>
        <dbReference type="ARBA" id="ARBA00022634"/>
    </source>
</evidence>
<sequence length="92" mass="9983">MYTYNTRGTCSRQIQIELEEDTIKNVVFVGGCTGNLQGVSKLVQGMKVDTVIQLLQGIQCRGGTSCPDQLAKALVKIRDQRRASGEVGHGSK</sequence>
<evidence type="ECO:0000256" key="1">
    <source>
        <dbReference type="ARBA" id="ARBA00007405"/>
    </source>
</evidence>
<dbReference type="GO" id="GO:0000166">
    <property type="term" value="F:nucleotide binding"/>
    <property type="evidence" value="ECO:0007669"/>
    <property type="project" value="UniProtKB-KW"/>
</dbReference>
<evidence type="ECO:0000256" key="2">
    <source>
        <dbReference type="ARBA" id="ARBA00012274"/>
    </source>
</evidence>
<keyword evidence="4" id="KW-0547">Nucleotide-binding</keyword>
<dbReference type="Pfam" id="PF12637">
    <property type="entry name" value="TSCPD"/>
    <property type="match status" value="1"/>
</dbReference>
<organism evidence="7 8">
    <name type="scientific">Candidatus Pullichristensenella excrementigallinarum</name>
    <dbReference type="NCBI Taxonomy" id="2840907"/>
    <lineage>
        <taxon>Bacteria</taxon>
        <taxon>Bacillati</taxon>
        <taxon>Bacillota</taxon>
        <taxon>Clostridia</taxon>
        <taxon>Candidatus Pullichristensenella</taxon>
    </lineage>
</organism>
<feature type="domain" description="TSCPD" evidence="6">
    <location>
        <begin position="3"/>
        <end position="74"/>
    </location>
</feature>
<dbReference type="AlphaFoldDB" id="A0A9D1LB26"/>